<comment type="caution">
    <text evidence="8">The sequence shown here is derived from an EMBL/GenBank/DDBJ whole genome shotgun (WGS) entry which is preliminary data.</text>
</comment>
<evidence type="ECO:0000259" key="6">
    <source>
        <dbReference type="PROSITE" id="PS51898"/>
    </source>
</evidence>
<dbReference type="EMBL" id="JBHSBM010000024">
    <property type="protein sequence ID" value="MFC4060962.1"/>
    <property type="molecule type" value="Genomic_DNA"/>
</dbReference>
<evidence type="ECO:0000256" key="4">
    <source>
        <dbReference type="ARBA" id="ARBA00023172"/>
    </source>
</evidence>
<keyword evidence="9" id="KW-1185">Reference proteome</keyword>
<keyword evidence="4" id="KW-0233">DNA recombination</keyword>
<dbReference type="Gene3D" id="1.10.443.10">
    <property type="entry name" value="Intergrase catalytic core"/>
    <property type="match status" value="1"/>
</dbReference>
<evidence type="ECO:0000313" key="9">
    <source>
        <dbReference type="Proteomes" id="UP001595850"/>
    </source>
</evidence>
<organism evidence="8 9">
    <name type="scientific">Planomonospora corallina</name>
    <dbReference type="NCBI Taxonomy" id="1806052"/>
    <lineage>
        <taxon>Bacteria</taxon>
        <taxon>Bacillati</taxon>
        <taxon>Actinomycetota</taxon>
        <taxon>Actinomycetes</taxon>
        <taxon>Streptosporangiales</taxon>
        <taxon>Streptosporangiaceae</taxon>
        <taxon>Planomonospora</taxon>
    </lineage>
</organism>
<dbReference type="InterPro" id="IPR044068">
    <property type="entry name" value="CB"/>
</dbReference>
<name>A0ABV8IA56_9ACTN</name>
<proteinExistence type="inferred from homology"/>
<accession>A0ABV8IA56</accession>
<dbReference type="InterPro" id="IPR002104">
    <property type="entry name" value="Integrase_catalytic"/>
</dbReference>
<feature type="domain" description="Tyr recombinase" evidence="6">
    <location>
        <begin position="173"/>
        <end position="371"/>
    </location>
</feature>
<evidence type="ECO:0000256" key="2">
    <source>
        <dbReference type="ARBA" id="ARBA00022908"/>
    </source>
</evidence>
<dbReference type="Pfam" id="PF00589">
    <property type="entry name" value="Phage_integrase"/>
    <property type="match status" value="1"/>
</dbReference>
<keyword evidence="3 5" id="KW-0238">DNA-binding</keyword>
<protein>
    <submittedName>
        <fullName evidence="8">Tyrosine recombinase XerC</fullName>
    </submittedName>
</protein>
<evidence type="ECO:0000313" key="8">
    <source>
        <dbReference type="EMBL" id="MFC4060962.1"/>
    </source>
</evidence>
<dbReference type="PROSITE" id="PS51900">
    <property type="entry name" value="CB"/>
    <property type="match status" value="1"/>
</dbReference>
<dbReference type="InterPro" id="IPR010998">
    <property type="entry name" value="Integrase_recombinase_N"/>
</dbReference>
<evidence type="ECO:0000256" key="5">
    <source>
        <dbReference type="PROSITE-ProRule" id="PRU01248"/>
    </source>
</evidence>
<evidence type="ECO:0000259" key="7">
    <source>
        <dbReference type="PROSITE" id="PS51900"/>
    </source>
</evidence>
<comment type="similarity">
    <text evidence="1">Belongs to the 'phage' integrase family.</text>
</comment>
<dbReference type="CDD" id="cd01189">
    <property type="entry name" value="INT_ICEBs1_C_like"/>
    <property type="match status" value="1"/>
</dbReference>
<sequence length="377" mass="42069">MTERRSRGDGGLHWDESRQRWIASVTVGYTPAGKRIVKKASGRTKTAALKKLKEIVRDYEDGLLVSSTGYTVADAVRNWLEFGLNGRGSATVDKCTILANKHIIPALGARKLVDLTADDVDRWLAAKAKELSTRTLRELRSILVRAVNRAQARDKVKRNVVLLCEIPKGRQGRPSKSLTLEQAEAVLKASEGTALHAYIVLSLLLGARTEELRALTWSHVDLDGTPPSIMVWRSVREGGDIKTRSSRRTLAMPRRCVDALRLHPERQDVARKAAGASWQDDDLVFASKVGTELDSHNVRRSFRSVLKKAGLNAEEWTPREMRHSFVSLLSDSGIPLENISRLVGHRNTSVTETVYRKQLRPMLLEGAEAMDKLFPDL</sequence>
<dbReference type="RefSeq" id="WP_377290699.1">
    <property type="nucleotide sequence ID" value="NZ_JBHSBM010000024.1"/>
</dbReference>
<dbReference type="PROSITE" id="PS51898">
    <property type="entry name" value="TYR_RECOMBINASE"/>
    <property type="match status" value="1"/>
</dbReference>
<dbReference type="InterPro" id="IPR013762">
    <property type="entry name" value="Integrase-like_cat_sf"/>
</dbReference>
<dbReference type="InterPro" id="IPR050808">
    <property type="entry name" value="Phage_Integrase"/>
</dbReference>
<dbReference type="InterPro" id="IPR011010">
    <property type="entry name" value="DNA_brk_join_enz"/>
</dbReference>
<evidence type="ECO:0000256" key="3">
    <source>
        <dbReference type="ARBA" id="ARBA00023125"/>
    </source>
</evidence>
<dbReference type="Gene3D" id="1.10.150.130">
    <property type="match status" value="1"/>
</dbReference>
<dbReference type="PANTHER" id="PTHR30629">
    <property type="entry name" value="PROPHAGE INTEGRASE"/>
    <property type="match status" value="1"/>
</dbReference>
<reference evidence="9" key="1">
    <citation type="journal article" date="2019" name="Int. J. Syst. Evol. Microbiol.">
        <title>The Global Catalogue of Microorganisms (GCM) 10K type strain sequencing project: providing services to taxonomists for standard genome sequencing and annotation.</title>
        <authorList>
            <consortium name="The Broad Institute Genomics Platform"/>
            <consortium name="The Broad Institute Genome Sequencing Center for Infectious Disease"/>
            <person name="Wu L."/>
            <person name="Ma J."/>
        </authorList>
    </citation>
    <scope>NUCLEOTIDE SEQUENCE [LARGE SCALE GENOMIC DNA]</scope>
    <source>
        <strain evidence="9">TBRC 4489</strain>
    </source>
</reference>
<keyword evidence="2" id="KW-0229">DNA integration</keyword>
<dbReference type="SUPFAM" id="SSF56349">
    <property type="entry name" value="DNA breaking-rejoining enzymes"/>
    <property type="match status" value="1"/>
</dbReference>
<evidence type="ECO:0000256" key="1">
    <source>
        <dbReference type="ARBA" id="ARBA00008857"/>
    </source>
</evidence>
<gene>
    <name evidence="8" type="primary">xerC</name>
    <name evidence="8" type="ORF">ACFOWE_21890</name>
</gene>
<dbReference type="PANTHER" id="PTHR30629:SF2">
    <property type="entry name" value="PROPHAGE INTEGRASE INTS-RELATED"/>
    <property type="match status" value="1"/>
</dbReference>
<dbReference type="Proteomes" id="UP001595850">
    <property type="component" value="Unassembled WGS sequence"/>
</dbReference>
<feature type="domain" description="Core-binding (CB)" evidence="7">
    <location>
        <begin position="70"/>
        <end position="151"/>
    </location>
</feature>